<comment type="caution">
    <text evidence="1">The sequence shown here is derived from an EMBL/GenBank/DDBJ whole genome shotgun (WGS) entry which is preliminary data.</text>
</comment>
<feature type="non-terminal residue" evidence="1">
    <location>
        <position position="156"/>
    </location>
</feature>
<gene>
    <name evidence="1" type="ORF">ABT56_22970</name>
</gene>
<dbReference type="EMBL" id="LDOT01000083">
    <property type="protein sequence ID" value="KLU99298.1"/>
    <property type="molecule type" value="Genomic_DNA"/>
</dbReference>
<evidence type="ECO:0000313" key="2">
    <source>
        <dbReference type="Proteomes" id="UP000036097"/>
    </source>
</evidence>
<organism evidence="1 2">
    <name type="scientific">Photobacterium aquae</name>
    <dbReference type="NCBI Taxonomy" id="1195763"/>
    <lineage>
        <taxon>Bacteria</taxon>
        <taxon>Pseudomonadati</taxon>
        <taxon>Pseudomonadota</taxon>
        <taxon>Gammaproteobacteria</taxon>
        <taxon>Vibrionales</taxon>
        <taxon>Vibrionaceae</taxon>
        <taxon>Photobacterium</taxon>
    </lineage>
</organism>
<keyword evidence="2" id="KW-1185">Reference proteome</keyword>
<evidence type="ECO:0000313" key="1">
    <source>
        <dbReference type="EMBL" id="KLU99298.1"/>
    </source>
</evidence>
<name>A0A0J1GII2_9GAMM</name>
<proteinExistence type="predicted"/>
<accession>A0A0J1GII2</accession>
<reference evidence="1 2" key="1">
    <citation type="submission" date="2015-05" db="EMBL/GenBank/DDBJ databases">
        <title>Photobacterium galathea sp. nov.</title>
        <authorList>
            <person name="Machado H."/>
            <person name="Gram L."/>
        </authorList>
    </citation>
    <scope>NUCLEOTIDE SEQUENCE [LARGE SCALE GENOMIC DNA]</scope>
    <source>
        <strain evidence="1 2">CGMCC 1.12159</strain>
    </source>
</reference>
<dbReference type="RefSeq" id="WP_047881229.1">
    <property type="nucleotide sequence ID" value="NZ_LDOT01000083.1"/>
</dbReference>
<feature type="non-terminal residue" evidence="1">
    <location>
        <position position="1"/>
    </location>
</feature>
<dbReference type="Proteomes" id="UP000036097">
    <property type="component" value="Unassembled WGS sequence"/>
</dbReference>
<sequence>CGYGRYVPPSDGREVEVTAMPSVTLSPNQTIDIGKMPPMAFEAGQGFVVTQMPEMVLAEGQKLAIGELPRMKLENGQAVRVYSTTALTTKPAIPEKCASQVLTIAGDVELAANPSRCHVLVKAGSANTTPVVIGGGWSLAAGEHIKLETTAALAFA</sequence>
<protein>
    <submittedName>
        <fullName evidence="1">Uncharacterized protein</fullName>
    </submittedName>
</protein>
<dbReference type="AlphaFoldDB" id="A0A0J1GII2"/>